<organism evidence="1">
    <name type="scientific">Anguilla anguilla</name>
    <name type="common">European freshwater eel</name>
    <name type="synonym">Muraena anguilla</name>
    <dbReference type="NCBI Taxonomy" id="7936"/>
    <lineage>
        <taxon>Eukaryota</taxon>
        <taxon>Metazoa</taxon>
        <taxon>Chordata</taxon>
        <taxon>Craniata</taxon>
        <taxon>Vertebrata</taxon>
        <taxon>Euteleostomi</taxon>
        <taxon>Actinopterygii</taxon>
        <taxon>Neopterygii</taxon>
        <taxon>Teleostei</taxon>
        <taxon>Anguilliformes</taxon>
        <taxon>Anguillidae</taxon>
        <taxon>Anguilla</taxon>
    </lineage>
</organism>
<protein>
    <submittedName>
        <fullName evidence="1">Uncharacterized protein</fullName>
    </submittedName>
</protein>
<sequence>MIPFRINTSNISAVLYEKKNKFFSSQNKKEKVINNDQLHAEMWVGGPSWQGWPQP</sequence>
<dbReference type="EMBL" id="GBXM01026801">
    <property type="protein sequence ID" value="JAH81776.1"/>
    <property type="molecule type" value="Transcribed_RNA"/>
</dbReference>
<proteinExistence type="predicted"/>
<reference evidence="1" key="1">
    <citation type="submission" date="2014-11" db="EMBL/GenBank/DDBJ databases">
        <authorList>
            <person name="Amaro Gonzalez C."/>
        </authorList>
    </citation>
    <scope>NUCLEOTIDE SEQUENCE</scope>
</reference>
<name>A0A0E9VUS4_ANGAN</name>
<accession>A0A0E9VUS4</accession>
<reference evidence="1" key="2">
    <citation type="journal article" date="2015" name="Fish Shellfish Immunol.">
        <title>Early steps in the European eel (Anguilla anguilla)-Vibrio vulnificus interaction in the gills: Role of the RtxA13 toxin.</title>
        <authorList>
            <person name="Callol A."/>
            <person name="Pajuelo D."/>
            <person name="Ebbesson L."/>
            <person name="Teles M."/>
            <person name="MacKenzie S."/>
            <person name="Amaro C."/>
        </authorList>
    </citation>
    <scope>NUCLEOTIDE SEQUENCE</scope>
</reference>
<evidence type="ECO:0000313" key="1">
    <source>
        <dbReference type="EMBL" id="JAH81776.1"/>
    </source>
</evidence>
<dbReference type="AlphaFoldDB" id="A0A0E9VUS4"/>